<sequence length="324" mass="35452">MRVECIIKLGGSAVTAKGVLETEKLDEIRKFAEFLRLQITDDRRFIVVHGAGSFGHFQAKEYGVAQGYHGNQDHVRSDRVKMGFCKTRVSVTKLNHIIVNELVCQGVNAVGISPCGSWVTDDGSVVQSDIDSIKDLLLEGYQPVMHGDCVLDRCKGCTILSGDTVIEVCCLLGIGLGNYFPTVKGPAFFPFPTLWELILIFLFTFQKLCSVFRPKCVLFLADVDGVYDKPPTDFAAQLLPVITIGHDGELSLPVATTQQAHDVTGGILKKLKTAASIVRASNRDTSVFICRINSLAASNVMTNGKLLGEFGTEIKMQFSDETFH</sequence>
<dbReference type="Pfam" id="PF00696">
    <property type="entry name" value="AA_kinase"/>
    <property type="match status" value="2"/>
</dbReference>
<evidence type="ECO:0000256" key="6">
    <source>
        <dbReference type="ARBA" id="ARBA00022777"/>
    </source>
</evidence>
<evidence type="ECO:0000256" key="11">
    <source>
        <dbReference type="PIRSR" id="PIRSR016496-2"/>
    </source>
</evidence>
<dbReference type="RefSeq" id="XP_022090267.1">
    <property type="nucleotide sequence ID" value="XM_022234575.1"/>
</dbReference>
<dbReference type="InterPro" id="IPR036393">
    <property type="entry name" value="AceGlu_kinase-like_sf"/>
</dbReference>
<keyword evidence="7 10" id="KW-0067">ATP-binding</keyword>
<evidence type="ECO:0000256" key="9">
    <source>
        <dbReference type="ARBA" id="ARBA00049063"/>
    </source>
</evidence>
<evidence type="ECO:0000256" key="5">
    <source>
        <dbReference type="ARBA" id="ARBA00022741"/>
    </source>
</evidence>
<feature type="binding site" evidence="10">
    <location>
        <position position="51"/>
    </location>
    <ligand>
        <name>substrate</name>
    </ligand>
</feature>
<dbReference type="OrthoDB" id="1934954at2759"/>
<feature type="binding site" evidence="10">
    <location>
        <position position="266"/>
    </location>
    <ligand>
        <name>ATP</name>
        <dbReference type="ChEBI" id="CHEBI:30616"/>
    </ligand>
</feature>
<evidence type="ECO:0000256" key="3">
    <source>
        <dbReference type="ARBA" id="ARBA00017267"/>
    </source>
</evidence>
<feature type="domain" description="Aspartate/glutamate/uridylate kinase" evidence="12">
    <location>
        <begin position="212"/>
        <end position="287"/>
    </location>
</feature>
<reference evidence="14" key="1">
    <citation type="submission" date="2025-08" db="UniProtKB">
        <authorList>
            <consortium name="RefSeq"/>
        </authorList>
    </citation>
    <scope>IDENTIFICATION</scope>
</reference>
<feature type="binding site" evidence="10">
    <location>
        <position position="52"/>
    </location>
    <ligand>
        <name>ATP</name>
        <dbReference type="ChEBI" id="CHEBI:30616"/>
    </ligand>
</feature>
<dbReference type="GO" id="GO:0016301">
    <property type="term" value="F:kinase activity"/>
    <property type="evidence" value="ECO:0007669"/>
    <property type="project" value="UniProtKB-KW"/>
</dbReference>
<evidence type="ECO:0000256" key="7">
    <source>
        <dbReference type="ARBA" id="ARBA00022840"/>
    </source>
</evidence>
<name>A0A8B7YCI7_ACAPL</name>
<gene>
    <name evidence="14" type="primary">LOC110979072</name>
</gene>
<comment type="similarity">
    <text evidence="1">Belongs to the isopentenyl phosphate kinase family.</text>
</comment>
<feature type="domain" description="Aspartate/glutamate/uridylate kinase" evidence="12">
    <location>
        <begin position="5"/>
        <end position="166"/>
    </location>
</feature>
<keyword evidence="5 10" id="KW-0547">Nucleotide-binding</keyword>
<feature type="binding site" evidence="10">
    <location>
        <begin position="8"/>
        <end position="12"/>
    </location>
    <ligand>
        <name>ATP</name>
        <dbReference type="ChEBI" id="CHEBI:30616"/>
    </ligand>
</feature>
<dbReference type="GO" id="GO:0005524">
    <property type="term" value="F:ATP binding"/>
    <property type="evidence" value="ECO:0007669"/>
    <property type="project" value="UniProtKB-KW"/>
</dbReference>
<evidence type="ECO:0000313" key="14">
    <source>
        <dbReference type="RefSeq" id="XP_022090267.1"/>
    </source>
</evidence>
<dbReference type="AlphaFoldDB" id="A0A8B7YCI7"/>
<protein>
    <recommendedName>
        <fullName evidence="3">Isopentenyl phosphate kinase</fullName>
        <ecNumber evidence="2">2.7.4.26</ecNumber>
    </recommendedName>
</protein>
<proteinExistence type="inferred from homology"/>
<feature type="binding site" evidence="10">
    <location>
        <position position="222"/>
    </location>
    <ligand>
        <name>ATP</name>
        <dbReference type="ChEBI" id="CHEBI:30616"/>
    </ligand>
</feature>
<dbReference type="KEGG" id="aplc:110979072"/>
<dbReference type="GeneID" id="110979072"/>
<keyword evidence="8" id="KW-0414">Isoprene biosynthesis</keyword>
<comment type="catalytic activity">
    <reaction evidence="9">
        <text>isopentenyl phosphate + ATP = isopentenyl diphosphate + ADP</text>
        <dbReference type="Rhea" id="RHEA:33963"/>
        <dbReference type="ChEBI" id="CHEBI:30616"/>
        <dbReference type="ChEBI" id="CHEBI:65078"/>
        <dbReference type="ChEBI" id="CHEBI:128769"/>
        <dbReference type="ChEBI" id="CHEBI:456216"/>
        <dbReference type="EC" id="2.7.4.26"/>
    </reaction>
</comment>
<evidence type="ECO:0000313" key="13">
    <source>
        <dbReference type="Proteomes" id="UP000694845"/>
    </source>
</evidence>
<keyword evidence="4" id="KW-0808">Transferase</keyword>
<dbReference type="GO" id="GO:0005829">
    <property type="term" value="C:cytosol"/>
    <property type="evidence" value="ECO:0007669"/>
    <property type="project" value="TreeGrafter"/>
</dbReference>
<dbReference type="InterPro" id="IPR024192">
    <property type="entry name" value="Fosfomycin_R_FomA-type"/>
</dbReference>
<evidence type="ECO:0000256" key="10">
    <source>
        <dbReference type="PIRSR" id="PIRSR016496-1"/>
    </source>
</evidence>
<dbReference type="Proteomes" id="UP000694845">
    <property type="component" value="Unplaced"/>
</dbReference>
<dbReference type="SUPFAM" id="SSF53633">
    <property type="entry name" value="Carbamate kinase-like"/>
    <property type="match status" value="2"/>
</dbReference>
<feature type="binding site" evidence="10">
    <location>
        <position position="162"/>
    </location>
    <ligand>
        <name>substrate</name>
    </ligand>
</feature>
<evidence type="ECO:0000259" key="12">
    <source>
        <dbReference type="Pfam" id="PF00696"/>
    </source>
</evidence>
<feature type="binding site" evidence="10">
    <location>
        <position position="270"/>
    </location>
    <ligand>
        <name>ATP</name>
        <dbReference type="ChEBI" id="CHEBI:30616"/>
    </ligand>
</feature>
<accession>A0A8B7YCI7</accession>
<keyword evidence="13" id="KW-1185">Reference proteome</keyword>
<organism evidence="13 14">
    <name type="scientific">Acanthaster planci</name>
    <name type="common">Crown-of-thorns starfish</name>
    <dbReference type="NCBI Taxonomy" id="133434"/>
    <lineage>
        <taxon>Eukaryota</taxon>
        <taxon>Metazoa</taxon>
        <taxon>Echinodermata</taxon>
        <taxon>Eleutherozoa</taxon>
        <taxon>Asterozoa</taxon>
        <taxon>Asteroidea</taxon>
        <taxon>Valvatacea</taxon>
        <taxon>Valvatida</taxon>
        <taxon>Acanthasteridae</taxon>
        <taxon>Acanthaster</taxon>
    </lineage>
</organism>
<dbReference type="NCBIfam" id="NF040647">
    <property type="entry name" value="IPPK_Arch"/>
    <property type="match status" value="1"/>
</dbReference>
<dbReference type="InterPro" id="IPR001048">
    <property type="entry name" value="Asp/Glu/Uridylate_kinase"/>
</dbReference>
<dbReference type="CDD" id="cd04241">
    <property type="entry name" value="AAK_FomA-like"/>
    <property type="match status" value="1"/>
</dbReference>
<dbReference type="PANTHER" id="PTHR43654">
    <property type="entry name" value="GLUTAMATE 5-KINASE"/>
    <property type="match status" value="1"/>
</dbReference>
<dbReference type="PANTHER" id="PTHR43654:SF1">
    <property type="entry name" value="ISOPENTENYL PHOSPHATE KINASE"/>
    <property type="match status" value="1"/>
</dbReference>
<dbReference type="EC" id="2.7.4.26" evidence="2"/>
<feature type="binding site" evidence="10">
    <location>
        <position position="56"/>
    </location>
    <ligand>
        <name>substrate</name>
    </ligand>
</feature>
<evidence type="ECO:0000256" key="2">
    <source>
        <dbReference type="ARBA" id="ARBA00012908"/>
    </source>
</evidence>
<dbReference type="Gene3D" id="3.40.1160.10">
    <property type="entry name" value="Acetylglutamate kinase-like"/>
    <property type="match status" value="1"/>
</dbReference>
<feature type="site" description="Transition state stabilizer" evidence="11">
    <location>
        <position position="17"/>
    </location>
</feature>
<dbReference type="GO" id="GO:0102043">
    <property type="term" value="F:isopentenyl phosphate kinase activity"/>
    <property type="evidence" value="ECO:0007669"/>
    <property type="project" value="UniProtKB-EC"/>
</dbReference>
<dbReference type="PIRSF" id="PIRSF016496">
    <property type="entry name" value="Kin_FomA"/>
    <property type="match status" value="1"/>
</dbReference>
<evidence type="ECO:0000256" key="1">
    <source>
        <dbReference type="ARBA" id="ARBA00010540"/>
    </source>
</evidence>
<evidence type="ECO:0000256" key="4">
    <source>
        <dbReference type="ARBA" id="ARBA00022679"/>
    </source>
</evidence>
<dbReference type="GO" id="GO:0016114">
    <property type="term" value="P:terpenoid biosynthetic process"/>
    <property type="evidence" value="ECO:0007669"/>
    <property type="project" value="TreeGrafter"/>
</dbReference>
<keyword evidence="6" id="KW-0418">Kinase</keyword>
<evidence type="ECO:0000256" key="8">
    <source>
        <dbReference type="ARBA" id="ARBA00023229"/>
    </source>
</evidence>